<feature type="chain" id="PRO_5046135906" evidence="1">
    <location>
        <begin position="18"/>
        <end position="218"/>
    </location>
</feature>
<keyword evidence="2" id="KW-1185">Reference proteome</keyword>
<dbReference type="GeneID" id="108074524"/>
<dbReference type="AlphaFoldDB" id="A0A6P4I1W2"/>
<reference evidence="3" key="2">
    <citation type="submission" date="2025-08" db="UniProtKB">
        <authorList>
            <consortium name="RefSeq"/>
        </authorList>
    </citation>
    <scope>IDENTIFICATION</scope>
    <source>
        <strain evidence="3">14028-0561.14</strain>
        <tissue evidence="3">Whole fly</tissue>
    </source>
</reference>
<organism evidence="2 3">
    <name type="scientific">Drosophila kikkawai</name>
    <name type="common">Fruit fly</name>
    <dbReference type="NCBI Taxonomy" id="30033"/>
    <lineage>
        <taxon>Eukaryota</taxon>
        <taxon>Metazoa</taxon>
        <taxon>Ecdysozoa</taxon>
        <taxon>Arthropoda</taxon>
        <taxon>Hexapoda</taxon>
        <taxon>Insecta</taxon>
        <taxon>Pterygota</taxon>
        <taxon>Neoptera</taxon>
        <taxon>Endopterygota</taxon>
        <taxon>Diptera</taxon>
        <taxon>Brachycera</taxon>
        <taxon>Muscomorpha</taxon>
        <taxon>Ephydroidea</taxon>
        <taxon>Drosophilidae</taxon>
        <taxon>Drosophila</taxon>
        <taxon>Sophophora</taxon>
    </lineage>
</organism>
<keyword evidence="1" id="KW-0732">Signal</keyword>
<proteinExistence type="predicted"/>
<feature type="signal peptide" evidence="1">
    <location>
        <begin position="1"/>
        <end position="17"/>
    </location>
</feature>
<evidence type="ECO:0000313" key="2">
    <source>
        <dbReference type="Proteomes" id="UP001652661"/>
    </source>
</evidence>
<protein>
    <submittedName>
        <fullName evidence="3">Uncharacterized protein</fullName>
    </submittedName>
</protein>
<evidence type="ECO:0000313" key="3">
    <source>
        <dbReference type="RefSeq" id="XP_017022090.2"/>
    </source>
</evidence>
<gene>
    <name evidence="3" type="primary">LOC108074524</name>
</gene>
<dbReference type="Proteomes" id="UP001652661">
    <property type="component" value="Chromosome 2L"/>
</dbReference>
<name>A0A6P4I1W2_DROKI</name>
<sequence>MQIFLVIAAALLFSAYSAPTTQLPINSTEEEVTTESEDYTFEVWTPDSPQNVTQIELPGGDKKILCDFLATFEIIKMQQFGAIFAANMEDMKNIENKFEKDFKEYQDKYPNKDNKTMLDELFGVGVDPLMIYLKDKVLKKKFYQDIGKIYQEVNEHLFKKSQIIKGNLTQETVENEVEFFEKFKLFEVPSKKYYHDKTDLINHIEEKYQNRYKCKEEE</sequence>
<accession>A0A6P4I1W2</accession>
<evidence type="ECO:0000256" key="1">
    <source>
        <dbReference type="SAM" id="SignalP"/>
    </source>
</evidence>
<reference evidence="2" key="1">
    <citation type="submission" date="2025-05" db="UniProtKB">
        <authorList>
            <consortium name="RefSeq"/>
        </authorList>
    </citation>
    <scope>NUCLEOTIDE SEQUENCE [LARGE SCALE GENOMIC DNA]</scope>
    <source>
        <strain evidence="2">14028-0561.14</strain>
    </source>
</reference>
<dbReference type="RefSeq" id="XP_017022090.2">
    <property type="nucleotide sequence ID" value="XM_017166601.3"/>
</dbReference>